<protein>
    <recommendedName>
        <fullName evidence="4">Ku protein</fullName>
    </recommendedName>
</protein>
<comment type="caution">
    <text evidence="2">The sequence shown here is derived from an EMBL/GenBank/DDBJ whole genome shotgun (WGS) entry which is preliminary data.</text>
</comment>
<evidence type="ECO:0000313" key="3">
    <source>
        <dbReference type="Proteomes" id="UP000248889"/>
    </source>
</evidence>
<name>A0A2X0IHJ1_9ACTN</name>
<accession>A0A2X0IHJ1</accession>
<dbReference type="Proteomes" id="UP000248889">
    <property type="component" value="Unassembled WGS sequence"/>
</dbReference>
<evidence type="ECO:0008006" key="4">
    <source>
        <dbReference type="Google" id="ProtNLM"/>
    </source>
</evidence>
<dbReference type="RefSeq" id="WP_111502415.1">
    <property type="nucleotide sequence ID" value="NZ_QKYN01000073.1"/>
</dbReference>
<sequence length="92" mass="9731">MTVLERRAGFDLDAQRDQAVAALEELIAAKVGMGEAPHEAEPMPRGEPVVDLMAALRASIAETTAAREAEAAPAKKRATKKAPTKRAPRKAG</sequence>
<gene>
    <name evidence="2" type="ORF">DN069_19250</name>
</gene>
<evidence type="ECO:0000256" key="1">
    <source>
        <dbReference type="SAM" id="MobiDB-lite"/>
    </source>
</evidence>
<dbReference type="OrthoDB" id="9795084at2"/>
<proteinExistence type="predicted"/>
<organism evidence="2 3">
    <name type="scientific">Streptacidiphilus pinicola</name>
    <dbReference type="NCBI Taxonomy" id="2219663"/>
    <lineage>
        <taxon>Bacteria</taxon>
        <taxon>Bacillati</taxon>
        <taxon>Actinomycetota</taxon>
        <taxon>Actinomycetes</taxon>
        <taxon>Kitasatosporales</taxon>
        <taxon>Streptomycetaceae</taxon>
        <taxon>Streptacidiphilus</taxon>
    </lineage>
</organism>
<evidence type="ECO:0000313" key="2">
    <source>
        <dbReference type="EMBL" id="RAG84037.1"/>
    </source>
</evidence>
<keyword evidence="3" id="KW-1185">Reference proteome</keyword>
<dbReference type="EMBL" id="QKYN01000073">
    <property type="protein sequence ID" value="RAG84037.1"/>
    <property type="molecule type" value="Genomic_DNA"/>
</dbReference>
<reference evidence="2 3" key="1">
    <citation type="submission" date="2018-06" db="EMBL/GenBank/DDBJ databases">
        <title>Streptacidiphilus pinicola sp. nov., isolated from pine grove soil.</title>
        <authorList>
            <person name="Roh S.G."/>
            <person name="Park S."/>
            <person name="Kim M.-K."/>
            <person name="Yun B.-R."/>
            <person name="Park J."/>
            <person name="Kim M.J."/>
            <person name="Kim Y.S."/>
            <person name="Kim S.B."/>
        </authorList>
    </citation>
    <scope>NUCLEOTIDE SEQUENCE [LARGE SCALE GENOMIC DNA]</scope>
    <source>
        <strain evidence="2 3">MMS16-CNU450</strain>
    </source>
</reference>
<dbReference type="AlphaFoldDB" id="A0A2X0IHJ1"/>
<feature type="region of interest" description="Disordered" evidence="1">
    <location>
        <begin position="64"/>
        <end position="92"/>
    </location>
</feature>
<feature type="compositionally biased region" description="Basic residues" evidence="1">
    <location>
        <begin position="74"/>
        <end position="92"/>
    </location>
</feature>